<evidence type="ECO:0000313" key="1">
    <source>
        <dbReference type="EMBL" id="KID42223.1"/>
    </source>
</evidence>
<keyword evidence="2" id="KW-1185">Reference proteome</keyword>
<reference evidence="1 2" key="1">
    <citation type="submission" date="2014-06" db="EMBL/GenBank/DDBJ databases">
        <title>Functional and comparative genomic analyses of the Drosophila gut microbiota identify candidate symbiosis factors.</title>
        <authorList>
            <person name="Newell P.D."/>
            <person name="Chaston J.M."/>
            <person name="Douglas A.E."/>
        </authorList>
    </citation>
    <scope>NUCLEOTIDE SEQUENCE [LARGE SCALE GENOMIC DNA]</scope>
    <source>
        <strain evidence="1 2">DmCS_002</strain>
    </source>
</reference>
<name>A0A0C1Q338_9LACO</name>
<evidence type="ECO:0000313" key="2">
    <source>
        <dbReference type="Proteomes" id="UP000031397"/>
    </source>
</evidence>
<dbReference type="RefSeq" id="WP_010022492.1">
    <property type="nucleotide sequence ID" value="NZ_AZDS01000002.1"/>
</dbReference>
<accession>A0A0C1Q338</accession>
<comment type="caution">
    <text evidence="1">The sequence shown here is derived from an EMBL/GenBank/DDBJ whole genome shotgun (WGS) entry which is preliminary data.</text>
</comment>
<organism evidence="1 2">
    <name type="scientific">Fructilactobacillus fructivorans</name>
    <dbReference type="NCBI Taxonomy" id="1614"/>
    <lineage>
        <taxon>Bacteria</taxon>
        <taxon>Bacillati</taxon>
        <taxon>Bacillota</taxon>
        <taxon>Bacilli</taxon>
        <taxon>Lactobacillales</taxon>
        <taxon>Lactobacillaceae</taxon>
        <taxon>Fructilactobacillus</taxon>
    </lineage>
</organism>
<gene>
    <name evidence="1" type="ORF">LfDm3_0152</name>
</gene>
<dbReference type="GeneID" id="74912857"/>
<proteinExistence type="predicted"/>
<dbReference type="Proteomes" id="UP000031397">
    <property type="component" value="Unassembled WGS sequence"/>
</dbReference>
<dbReference type="PATRIC" id="fig|1614.11.peg.522"/>
<dbReference type="EMBL" id="JOJZ01000009">
    <property type="protein sequence ID" value="KID42223.1"/>
    <property type="molecule type" value="Genomic_DNA"/>
</dbReference>
<dbReference type="STRING" id="1614.IV37_GL000512"/>
<dbReference type="AlphaFoldDB" id="A0A0C1Q338"/>
<sequence length="87" mass="10223">MAEESKETKALDKISEIMNKLQKTLDKEGTESKEGHKVHSWLEEHRAIHEIKRTLHEVGKFDKFDSAAYDKFMKDYEKVVNDLDDND</sequence>
<protein>
    <submittedName>
        <fullName evidence="1">Uncharacterized protein</fullName>
    </submittedName>
</protein>